<evidence type="ECO:0000313" key="2">
    <source>
        <dbReference type="Proteomes" id="UP000324222"/>
    </source>
</evidence>
<protein>
    <submittedName>
        <fullName evidence="1">Uncharacterized protein</fullName>
    </submittedName>
</protein>
<reference evidence="1 2" key="1">
    <citation type="submission" date="2019-05" db="EMBL/GenBank/DDBJ databases">
        <title>Another draft genome of Portunus trituberculatus and its Hox gene families provides insights of decapod evolution.</title>
        <authorList>
            <person name="Jeong J.-H."/>
            <person name="Song I."/>
            <person name="Kim S."/>
            <person name="Choi T."/>
            <person name="Kim D."/>
            <person name="Ryu S."/>
            <person name="Kim W."/>
        </authorList>
    </citation>
    <scope>NUCLEOTIDE SEQUENCE [LARGE SCALE GENOMIC DNA]</scope>
    <source>
        <tissue evidence="1">Muscle</tissue>
    </source>
</reference>
<keyword evidence="2" id="KW-1185">Reference proteome</keyword>
<comment type="caution">
    <text evidence="1">The sequence shown here is derived from an EMBL/GenBank/DDBJ whole genome shotgun (WGS) entry which is preliminary data.</text>
</comment>
<gene>
    <name evidence="1" type="ORF">E2C01_075397</name>
</gene>
<dbReference type="Proteomes" id="UP000324222">
    <property type="component" value="Unassembled WGS sequence"/>
</dbReference>
<name>A0A5B7IF00_PORTR</name>
<accession>A0A5B7IF00</accession>
<proteinExistence type="predicted"/>
<evidence type="ECO:0000313" key="1">
    <source>
        <dbReference type="EMBL" id="MPC80805.1"/>
    </source>
</evidence>
<dbReference type="EMBL" id="VSRR010055053">
    <property type="protein sequence ID" value="MPC80805.1"/>
    <property type="molecule type" value="Genomic_DNA"/>
</dbReference>
<sequence length="11" mass="1251">MWVLKVVTTSS</sequence>
<organism evidence="1 2">
    <name type="scientific">Portunus trituberculatus</name>
    <name type="common">Swimming crab</name>
    <name type="synonym">Neptunus trituberculatus</name>
    <dbReference type="NCBI Taxonomy" id="210409"/>
    <lineage>
        <taxon>Eukaryota</taxon>
        <taxon>Metazoa</taxon>
        <taxon>Ecdysozoa</taxon>
        <taxon>Arthropoda</taxon>
        <taxon>Crustacea</taxon>
        <taxon>Multicrustacea</taxon>
        <taxon>Malacostraca</taxon>
        <taxon>Eumalacostraca</taxon>
        <taxon>Eucarida</taxon>
        <taxon>Decapoda</taxon>
        <taxon>Pleocyemata</taxon>
        <taxon>Brachyura</taxon>
        <taxon>Eubrachyura</taxon>
        <taxon>Portunoidea</taxon>
        <taxon>Portunidae</taxon>
        <taxon>Portuninae</taxon>
        <taxon>Portunus</taxon>
    </lineage>
</organism>